<dbReference type="InterPro" id="IPR007214">
    <property type="entry name" value="YbaK/aa-tRNA-synth-assoc-dom"/>
</dbReference>
<evidence type="ECO:0000313" key="3">
    <source>
        <dbReference type="Proteomes" id="UP000199649"/>
    </source>
</evidence>
<dbReference type="Proteomes" id="UP000199649">
    <property type="component" value="Chromosome I"/>
</dbReference>
<proteinExistence type="predicted"/>
<dbReference type="PANTHER" id="PTHR30411:SF1">
    <property type="entry name" value="CYTOPLASMIC PROTEIN"/>
    <property type="match status" value="1"/>
</dbReference>
<dbReference type="STRING" id="684552.SAMN04489719_1777"/>
<feature type="domain" description="YbaK/aminoacyl-tRNA synthetase-associated" evidence="1">
    <location>
        <begin position="41"/>
        <end position="159"/>
    </location>
</feature>
<dbReference type="CDD" id="cd04333">
    <property type="entry name" value="ProX_deacylase"/>
    <property type="match status" value="1"/>
</dbReference>
<dbReference type="PANTHER" id="PTHR30411">
    <property type="entry name" value="CYTOPLASMIC PROTEIN"/>
    <property type="match status" value="1"/>
</dbReference>
<name>A0A1H1Q9R9_9MICO</name>
<protein>
    <submittedName>
        <fullName evidence="2">Cys-tRNA(Pro) deacylase, prolyl-tRNA editing enzyme YbaK/EbsC</fullName>
    </submittedName>
</protein>
<dbReference type="Gene3D" id="3.90.960.10">
    <property type="entry name" value="YbaK/aminoacyl-tRNA synthetase-associated domain"/>
    <property type="match status" value="1"/>
</dbReference>
<organism evidence="2 3">
    <name type="scientific">Agrococcus carbonis</name>
    <dbReference type="NCBI Taxonomy" id="684552"/>
    <lineage>
        <taxon>Bacteria</taxon>
        <taxon>Bacillati</taxon>
        <taxon>Actinomycetota</taxon>
        <taxon>Actinomycetes</taxon>
        <taxon>Micrococcales</taxon>
        <taxon>Microbacteriaceae</taxon>
        <taxon>Agrococcus</taxon>
    </lineage>
</organism>
<evidence type="ECO:0000313" key="2">
    <source>
        <dbReference type="EMBL" id="SDS20185.1"/>
    </source>
</evidence>
<keyword evidence="3" id="KW-1185">Reference proteome</keyword>
<dbReference type="InterPro" id="IPR036754">
    <property type="entry name" value="YbaK/aa-tRNA-synt-asso_dom_sf"/>
</dbReference>
<dbReference type="EMBL" id="LT629734">
    <property type="protein sequence ID" value="SDS20185.1"/>
    <property type="molecule type" value="Genomic_DNA"/>
</dbReference>
<dbReference type="SUPFAM" id="SSF55826">
    <property type="entry name" value="YbaK/ProRS associated domain"/>
    <property type="match status" value="1"/>
</dbReference>
<dbReference type="Pfam" id="PF04073">
    <property type="entry name" value="tRNA_edit"/>
    <property type="match status" value="1"/>
</dbReference>
<evidence type="ECO:0000259" key="1">
    <source>
        <dbReference type="Pfam" id="PF04073"/>
    </source>
</evidence>
<dbReference type="GO" id="GO:0002161">
    <property type="term" value="F:aminoacyl-tRNA deacylase activity"/>
    <property type="evidence" value="ECO:0007669"/>
    <property type="project" value="InterPro"/>
</dbReference>
<sequence>MAVEIAAVRHHEAMTLPTKAASIQQQLRDMGIDREIIHFPEGVHTAKAAAAALGIEVGAIANSLVFWMADAPLLVMTSGRHRVDTAALAEQLGEGPIERADPQQVRAATGQVIGGVAPLGHPAPIRTIVDVALRDYPRLSAAAGTPETVFMLDYDELLRITGGEERVVGD</sequence>
<gene>
    <name evidence="2" type="ORF">SAMN04489719_1777</name>
</gene>
<reference evidence="3" key="1">
    <citation type="submission" date="2016-10" db="EMBL/GenBank/DDBJ databases">
        <authorList>
            <person name="Varghese N."/>
            <person name="Submissions S."/>
        </authorList>
    </citation>
    <scope>NUCLEOTIDE SEQUENCE [LARGE SCALE GENOMIC DNA]</scope>
    <source>
        <strain evidence="3">DSM 22965</strain>
    </source>
</reference>
<dbReference type="AlphaFoldDB" id="A0A1H1Q9R9"/>
<accession>A0A1H1Q9R9</accession>